<dbReference type="EMBL" id="JALJOQ010000018">
    <property type="protein sequence ID" value="KAK9809621.1"/>
    <property type="molecule type" value="Genomic_DNA"/>
</dbReference>
<name>A0AAW1P851_9CHLO</name>
<evidence type="ECO:0000313" key="3">
    <source>
        <dbReference type="Proteomes" id="UP001465755"/>
    </source>
</evidence>
<feature type="region of interest" description="Disordered" evidence="1">
    <location>
        <begin position="206"/>
        <end position="256"/>
    </location>
</feature>
<dbReference type="AlphaFoldDB" id="A0AAW1P851"/>
<evidence type="ECO:0000256" key="1">
    <source>
        <dbReference type="SAM" id="MobiDB-lite"/>
    </source>
</evidence>
<dbReference type="Proteomes" id="UP001465755">
    <property type="component" value="Unassembled WGS sequence"/>
</dbReference>
<comment type="caution">
    <text evidence="2">The sequence shown here is derived from an EMBL/GenBank/DDBJ whole genome shotgun (WGS) entry which is preliminary data.</text>
</comment>
<accession>A0AAW1P851</accession>
<proteinExistence type="predicted"/>
<protein>
    <submittedName>
        <fullName evidence="2">Uncharacterized protein</fullName>
    </submittedName>
</protein>
<evidence type="ECO:0000313" key="2">
    <source>
        <dbReference type="EMBL" id="KAK9809621.1"/>
    </source>
</evidence>
<gene>
    <name evidence="2" type="ORF">WJX73_008103</name>
</gene>
<reference evidence="2 3" key="1">
    <citation type="journal article" date="2024" name="Nat. Commun.">
        <title>Phylogenomics reveals the evolutionary origins of lichenization in chlorophyte algae.</title>
        <authorList>
            <person name="Puginier C."/>
            <person name="Libourel C."/>
            <person name="Otte J."/>
            <person name="Skaloud P."/>
            <person name="Haon M."/>
            <person name="Grisel S."/>
            <person name="Petersen M."/>
            <person name="Berrin J.G."/>
            <person name="Delaux P.M."/>
            <person name="Dal Grande F."/>
            <person name="Keller J."/>
        </authorList>
    </citation>
    <scope>NUCLEOTIDE SEQUENCE [LARGE SCALE GENOMIC DNA]</scope>
    <source>
        <strain evidence="2 3">SAG 2036</strain>
    </source>
</reference>
<organism evidence="2 3">
    <name type="scientific">Symbiochloris irregularis</name>
    <dbReference type="NCBI Taxonomy" id="706552"/>
    <lineage>
        <taxon>Eukaryota</taxon>
        <taxon>Viridiplantae</taxon>
        <taxon>Chlorophyta</taxon>
        <taxon>core chlorophytes</taxon>
        <taxon>Trebouxiophyceae</taxon>
        <taxon>Trebouxiales</taxon>
        <taxon>Trebouxiaceae</taxon>
        <taxon>Symbiochloris</taxon>
    </lineage>
</organism>
<keyword evidence="3" id="KW-1185">Reference proteome</keyword>
<feature type="region of interest" description="Disordered" evidence="1">
    <location>
        <begin position="108"/>
        <end position="178"/>
    </location>
</feature>
<sequence>MLISQSVEQEHQHTGLLTFYVRTSLGKRLLIPANRAYWQAQDLQGELARLHESLCPSLGAVTCSALLTDDDSQCRKPGYAFSNDVDAGELFAGRPVCLYAEVVQVTAGAEKPHRPKTASTELCPATAEQTEAAPSTRGEDALSGHKRGVSRSPSPRQDSKRRKAMHTSQGKEAAREETPVVVNNTVNIVSRSSDAAALAKSAALIPRPLQNKRKLAQAPQQPPPQVARPAASHHIRFPDSDEEAPAKAAQGNPASL</sequence>